<gene>
    <name evidence="1" type="ORF">ACA1_122070</name>
</gene>
<reference evidence="1 2" key="1">
    <citation type="journal article" date="2013" name="Genome Biol.">
        <title>Genome of Acanthamoeba castellanii highlights extensive lateral gene transfer and early evolution of tyrosine kinase signaling.</title>
        <authorList>
            <person name="Clarke M."/>
            <person name="Lohan A.J."/>
            <person name="Liu B."/>
            <person name="Lagkouvardos I."/>
            <person name="Roy S."/>
            <person name="Zafar N."/>
            <person name="Bertelli C."/>
            <person name="Schilde C."/>
            <person name="Kianianmomeni A."/>
            <person name="Burglin T.R."/>
            <person name="Frech C."/>
            <person name="Turcotte B."/>
            <person name="Kopec K.O."/>
            <person name="Synnott J.M."/>
            <person name="Choo C."/>
            <person name="Paponov I."/>
            <person name="Finkler A."/>
            <person name="Soon Heng Tan C."/>
            <person name="Hutchins A.P."/>
            <person name="Weinmeier T."/>
            <person name="Rattei T."/>
            <person name="Chu J.S."/>
            <person name="Gimenez G."/>
            <person name="Irimia M."/>
            <person name="Rigden D.J."/>
            <person name="Fitzpatrick D.A."/>
            <person name="Lorenzo-Morales J."/>
            <person name="Bateman A."/>
            <person name="Chiu C.H."/>
            <person name="Tang P."/>
            <person name="Hegemann P."/>
            <person name="Fromm H."/>
            <person name="Raoult D."/>
            <person name="Greub G."/>
            <person name="Miranda-Saavedra D."/>
            <person name="Chen N."/>
            <person name="Nash P."/>
            <person name="Ginger M.L."/>
            <person name="Horn M."/>
            <person name="Schaap P."/>
            <person name="Caler L."/>
            <person name="Loftus B."/>
        </authorList>
    </citation>
    <scope>NUCLEOTIDE SEQUENCE [LARGE SCALE GENOMIC DNA]</scope>
    <source>
        <strain evidence="1 2">Neff</strain>
    </source>
</reference>
<evidence type="ECO:0000313" key="1">
    <source>
        <dbReference type="EMBL" id="ELR11466.1"/>
    </source>
</evidence>
<dbReference type="KEGG" id="acan:ACA1_122070"/>
<name>L8GGZ0_ACACF</name>
<sequence>MAAEATLPKVSSGHLIFRCEHNRGTSVHDLEGLLRITVEAVGEELQRALLDADPSEELQRALRDADWSEEEEEEEMEEAITTTMPTTHVLLTVAVDIPGRPMDAENMREVATEKLALVGRLFGMTAPPTTKKRPHHEEEIEFAKEVARLLLFASNLTIWGLSDCLSKVRCGLLC</sequence>
<dbReference type="AlphaFoldDB" id="L8GGZ0"/>
<dbReference type="RefSeq" id="XP_004333479.1">
    <property type="nucleotide sequence ID" value="XM_004333431.1"/>
</dbReference>
<accession>L8GGZ0</accession>
<organism evidence="1 2">
    <name type="scientific">Acanthamoeba castellanii (strain ATCC 30010 / Neff)</name>
    <dbReference type="NCBI Taxonomy" id="1257118"/>
    <lineage>
        <taxon>Eukaryota</taxon>
        <taxon>Amoebozoa</taxon>
        <taxon>Discosea</taxon>
        <taxon>Longamoebia</taxon>
        <taxon>Centramoebida</taxon>
        <taxon>Acanthamoebidae</taxon>
        <taxon>Acanthamoeba</taxon>
    </lineage>
</organism>
<dbReference type="GeneID" id="14911892"/>
<proteinExistence type="predicted"/>
<protein>
    <submittedName>
        <fullName evidence="1">Uncharacterized protein</fullName>
    </submittedName>
</protein>
<dbReference type="VEuPathDB" id="AmoebaDB:ACA1_122070"/>
<dbReference type="Proteomes" id="UP000011083">
    <property type="component" value="Unassembled WGS sequence"/>
</dbReference>
<keyword evidence="2" id="KW-1185">Reference proteome</keyword>
<dbReference type="EMBL" id="KB008151">
    <property type="protein sequence ID" value="ELR11466.1"/>
    <property type="molecule type" value="Genomic_DNA"/>
</dbReference>
<evidence type="ECO:0000313" key="2">
    <source>
        <dbReference type="Proteomes" id="UP000011083"/>
    </source>
</evidence>